<dbReference type="Pfam" id="PF02557">
    <property type="entry name" value="VanY"/>
    <property type="match status" value="1"/>
</dbReference>
<dbReference type="InterPro" id="IPR052179">
    <property type="entry name" value="DD-CPase-like"/>
</dbReference>
<dbReference type="EMBL" id="CP123443">
    <property type="protein sequence ID" value="WGK68999.1"/>
    <property type="molecule type" value="Genomic_DNA"/>
</dbReference>
<evidence type="ECO:0000313" key="3">
    <source>
        <dbReference type="Proteomes" id="UP001228690"/>
    </source>
</evidence>
<keyword evidence="3" id="KW-1185">Reference proteome</keyword>
<organism evidence="2 3">
    <name type="scientific">Candidatus Haliotispira prima</name>
    <dbReference type="NCBI Taxonomy" id="3034016"/>
    <lineage>
        <taxon>Bacteria</taxon>
        <taxon>Pseudomonadati</taxon>
        <taxon>Spirochaetota</taxon>
        <taxon>Spirochaetia</taxon>
        <taxon>Spirochaetales</taxon>
        <taxon>Spirochaetaceae</taxon>
        <taxon>Candidatus Haliotispira</taxon>
    </lineage>
</organism>
<dbReference type="InterPro" id="IPR009045">
    <property type="entry name" value="Zn_M74/Hedgehog-like"/>
</dbReference>
<reference evidence="2 3" key="1">
    <citation type="submission" date="2023-04" db="EMBL/GenBank/DDBJ databases">
        <title>Spirochaete genome identified in red abalone sample constitutes a novel genus.</title>
        <authorList>
            <person name="Sharma S.P."/>
            <person name="Purcell C.M."/>
            <person name="Hyde J.R."/>
            <person name="Severin A.J."/>
        </authorList>
    </citation>
    <scope>NUCLEOTIDE SEQUENCE [LARGE SCALE GENOMIC DNA]</scope>
    <source>
        <strain evidence="2 3">SP-2023</strain>
    </source>
</reference>
<dbReference type="PANTHER" id="PTHR34385:SF1">
    <property type="entry name" value="PEPTIDOGLYCAN L-ALANYL-D-GLUTAMATE ENDOPEPTIDASE CWLK"/>
    <property type="match status" value="1"/>
</dbReference>
<dbReference type="Proteomes" id="UP001228690">
    <property type="component" value="Chromosome"/>
</dbReference>
<evidence type="ECO:0000313" key="2">
    <source>
        <dbReference type="EMBL" id="WGK68999.1"/>
    </source>
</evidence>
<dbReference type="Gene3D" id="3.30.1380.10">
    <property type="match status" value="1"/>
</dbReference>
<dbReference type="CDD" id="cd14852">
    <property type="entry name" value="LD-carboxypeptidase"/>
    <property type="match status" value="1"/>
</dbReference>
<gene>
    <name evidence="2" type="ORF">P0082_11015</name>
</gene>
<feature type="domain" description="D-alanyl-D-alanine carboxypeptidase-like core" evidence="1">
    <location>
        <begin position="158"/>
        <end position="279"/>
    </location>
</feature>
<accession>A0ABY8MG76</accession>
<dbReference type="PANTHER" id="PTHR34385">
    <property type="entry name" value="D-ALANYL-D-ALANINE CARBOXYPEPTIDASE"/>
    <property type="match status" value="1"/>
</dbReference>
<name>A0ABY8MG76_9SPIO</name>
<dbReference type="InterPro" id="IPR003709">
    <property type="entry name" value="VanY-like_core_dom"/>
</dbReference>
<dbReference type="InterPro" id="IPR058193">
    <property type="entry name" value="VanY/YodJ_core_dom"/>
</dbReference>
<sequence>MNPIFSAIVFTTVWATTQTEILMVSPLAKIRAMNSHSATGTEATTDTTEAETDRALGDRLVKGKLPNELLFVPDFDFSEQSFQKFVQKYLGKVPLQKTLKQPHDFLKLLGAVIEQEDREPYLSLLVDKTHSLPQNYAPKDLVPLKNYPMLKLAGKELQLRAPVIPDLLKMNEAAKADGVSLSLGSAYRSFSYQFDVFRHYVGREGLHAANRYSAKPGKSQHQLGLALDFFPISQAFAGTAAGNWLLANALQYGFSLSYPEGREATTGYIYEPWHYRYVGPLIAKLIALYFQGSQQEFFSFWNQAAAELKQHYIPESKRS</sequence>
<proteinExistence type="predicted"/>
<dbReference type="SUPFAM" id="SSF55166">
    <property type="entry name" value="Hedgehog/DD-peptidase"/>
    <property type="match status" value="1"/>
</dbReference>
<dbReference type="RefSeq" id="WP_326927187.1">
    <property type="nucleotide sequence ID" value="NZ_CP123443.1"/>
</dbReference>
<protein>
    <submittedName>
        <fullName evidence="2">M15 family metallopeptidase</fullName>
    </submittedName>
</protein>
<evidence type="ECO:0000259" key="1">
    <source>
        <dbReference type="Pfam" id="PF02557"/>
    </source>
</evidence>